<evidence type="ECO:0000259" key="4">
    <source>
        <dbReference type="Pfam" id="PF20147"/>
    </source>
</evidence>
<dbReference type="InParanoid" id="G4YRL0"/>
<evidence type="ECO:0000313" key="5">
    <source>
        <dbReference type="EMBL" id="EGZ23475.1"/>
    </source>
</evidence>
<dbReference type="GO" id="GO:0005576">
    <property type="term" value="C:extracellular region"/>
    <property type="evidence" value="ECO:0007669"/>
    <property type="project" value="UniProtKB-SubCell"/>
</dbReference>
<dbReference type="AlphaFoldDB" id="G4YRL0"/>
<reference evidence="5 6" key="1">
    <citation type="journal article" date="2006" name="Science">
        <title>Phytophthora genome sequences uncover evolutionary origins and mechanisms of pathogenesis.</title>
        <authorList>
            <person name="Tyler B.M."/>
            <person name="Tripathy S."/>
            <person name="Zhang X."/>
            <person name="Dehal P."/>
            <person name="Jiang R.H."/>
            <person name="Aerts A."/>
            <person name="Arredondo F.D."/>
            <person name="Baxter L."/>
            <person name="Bensasson D."/>
            <person name="Beynon J.L."/>
            <person name="Chapman J."/>
            <person name="Damasceno C.M."/>
            <person name="Dorrance A.E."/>
            <person name="Dou D."/>
            <person name="Dickerman A.W."/>
            <person name="Dubchak I.L."/>
            <person name="Garbelotto M."/>
            <person name="Gijzen M."/>
            <person name="Gordon S.G."/>
            <person name="Govers F."/>
            <person name="Grunwald N.J."/>
            <person name="Huang W."/>
            <person name="Ivors K.L."/>
            <person name="Jones R.W."/>
            <person name="Kamoun S."/>
            <person name="Krampis K."/>
            <person name="Lamour K.H."/>
            <person name="Lee M.K."/>
            <person name="McDonald W.H."/>
            <person name="Medina M."/>
            <person name="Meijer H.J."/>
            <person name="Nordberg E.K."/>
            <person name="Maclean D.J."/>
            <person name="Ospina-Giraldo M.D."/>
            <person name="Morris P.F."/>
            <person name="Phuntumart V."/>
            <person name="Putnam N.H."/>
            <person name="Rash S."/>
            <person name="Rose J.K."/>
            <person name="Sakihama Y."/>
            <person name="Salamov A.A."/>
            <person name="Savidor A."/>
            <person name="Scheuring C.F."/>
            <person name="Smith B.M."/>
            <person name="Sobral B.W."/>
            <person name="Terry A."/>
            <person name="Torto-Alalibo T.A."/>
            <person name="Win J."/>
            <person name="Xu Z."/>
            <person name="Zhang H."/>
            <person name="Grigoriev I.V."/>
            <person name="Rokhsar D.S."/>
            <person name="Boore J.L."/>
        </authorList>
    </citation>
    <scope>NUCLEOTIDE SEQUENCE [LARGE SCALE GENOMIC DNA]</scope>
    <source>
        <strain evidence="5 6">P6497</strain>
    </source>
</reference>
<dbReference type="Pfam" id="PF20147">
    <property type="entry name" value="Crinkler"/>
    <property type="match status" value="1"/>
</dbReference>
<proteinExistence type="predicted"/>
<feature type="non-terminal residue" evidence="5">
    <location>
        <position position="69"/>
    </location>
</feature>
<keyword evidence="6" id="KW-1185">Reference proteome</keyword>
<evidence type="ECO:0000256" key="1">
    <source>
        <dbReference type="ARBA" id="ARBA00004340"/>
    </source>
</evidence>
<dbReference type="SMR" id="G4YRL0"/>
<dbReference type="GeneID" id="20651190"/>
<organism evidence="5 6">
    <name type="scientific">Phytophthora sojae (strain P6497)</name>
    <name type="common">Soybean stem and root rot agent</name>
    <name type="synonym">Phytophthora megasperma f. sp. glycines</name>
    <dbReference type="NCBI Taxonomy" id="1094619"/>
    <lineage>
        <taxon>Eukaryota</taxon>
        <taxon>Sar</taxon>
        <taxon>Stramenopiles</taxon>
        <taxon>Oomycota</taxon>
        <taxon>Peronosporomycetes</taxon>
        <taxon>Peronosporales</taxon>
        <taxon>Peronosporaceae</taxon>
        <taxon>Phytophthora</taxon>
    </lineage>
</organism>
<evidence type="ECO:0000313" key="6">
    <source>
        <dbReference type="Proteomes" id="UP000002640"/>
    </source>
</evidence>
<feature type="domain" description="Crinkler effector protein N-terminal" evidence="4">
    <location>
        <begin position="2"/>
        <end position="64"/>
    </location>
</feature>
<name>G4YRL0_PHYSP</name>
<gene>
    <name evidence="5" type="ORF">PHYSODRAFT_394331</name>
</gene>
<dbReference type="RefSeq" id="XP_009518763.1">
    <property type="nucleotide sequence ID" value="XM_009520468.1"/>
</dbReference>
<feature type="non-terminal residue" evidence="5">
    <location>
        <position position="1"/>
    </location>
</feature>
<dbReference type="KEGG" id="psoj:PHYSODRAFT_394331"/>
<dbReference type="GO" id="GO:0043657">
    <property type="term" value="C:host cell"/>
    <property type="evidence" value="ECO:0007669"/>
    <property type="project" value="UniProtKB-SubCell"/>
</dbReference>
<comment type="subcellular location">
    <subcellularLocation>
        <location evidence="1">Host cell</location>
    </subcellularLocation>
    <subcellularLocation>
        <location evidence="2">Secreted</location>
    </subcellularLocation>
</comment>
<protein>
    <recommendedName>
        <fullName evidence="4">Crinkler effector protein N-terminal domain-containing protein</fullName>
    </recommendedName>
</protein>
<keyword evidence="3" id="KW-0964">Secreted</keyword>
<sequence length="69" mass="7689">ISCSIVGVPEDVFSVQLNENESVHDLKTAISAEKQDDLKNVAAYRLRLFLAKKDDGEWLTINDVKNGAR</sequence>
<dbReference type="InterPro" id="IPR045379">
    <property type="entry name" value="Crinkler_N"/>
</dbReference>
<dbReference type="Proteomes" id="UP000002640">
    <property type="component" value="Unassembled WGS sequence"/>
</dbReference>
<accession>G4YRL0</accession>
<evidence type="ECO:0000256" key="2">
    <source>
        <dbReference type="ARBA" id="ARBA00004613"/>
    </source>
</evidence>
<evidence type="ECO:0000256" key="3">
    <source>
        <dbReference type="ARBA" id="ARBA00022525"/>
    </source>
</evidence>
<dbReference type="EMBL" id="JH159152">
    <property type="protein sequence ID" value="EGZ23475.1"/>
    <property type="molecule type" value="Genomic_DNA"/>
</dbReference>